<proteinExistence type="inferred from homology"/>
<comment type="caution">
    <text evidence="8">The sequence shown here is derived from an EMBL/GenBank/DDBJ whole genome shotgun (WGS) entry which is preliminary data.</text>
</comment>
<sequence length="114" mass="13090">MERSEIFSIQGPSGCGKTTTLRVIAGLVAPDSGKVYIDDRDVTEVRPEKRKLGMVFQDYALWPRMTVFDNIAFRLKIRKTTREEMTARVKEVLEPVDLESFEYRYPTQLSGGQQ</sequence>
<dbReference type="GO" id="GO:1901238">
    <property type="term" value="F:ABC-type tungstate transporter activity"/>
    <property type="evidence" value="ECO:0007669"/>
    <property type="project" value="UniProtKB-EC"/>
</dbReference>
<dbReference type="GO" id="GO:0005524">
    <property type="term" value="F:ATP binding"/>
    <property type="evidence" value="ECO:0007669"/>
    <property type="project" value="UniProtKB-KW"/>
</dbReference>
<dbReference type="PANTHER" id="PTHR42781:SF4">
    <property type="entry name" value="SPERMIDINE_PUTRESCINE IMPORT ATP-BINDING PROTEIN POTA"/>
    <property type="match status" value="1"/>
</dbReference>
<evidence type="ECO:0000256" key="3">
    <source>
        <dbReference type="ARBA" id="ARBA00038781"/>
    </source>
</evidence>
<comment type="similarity">
    <text evidence="2">Belongs to the ABC transporter superfamily. Sulfate/tungstate importer (TC 3.A.1.6) family.</text>
</comment>
<evidence type="ECO:0000256" key="2">
    <source>
        <dbReference type="ARBA" id="ARBA00038307"/>
    </source>
</evidence>
<evidence type="ECO:0000256" key="1">
    <source>
        <dbReference type="ARBA" id="ARBA00022448"/>
    </source>
</evidence>
<dbReference type="InterPro" id="IPR050093">
    <property type="entry name" value="ABC_SmlMolc_Importer"/>
</dbReference>
<dbReference type="InterPro" id="IPR027417">
    <property type="entry name" value="P-loop_NTPase"/>
</dbReference>
<feature type="domain" description="ABC transporter" evidence="7">
    <location>
        <begin position="2"/>
        <end position="114"/>
    </location>
</feature>
<dbReference type="SUPFAM" id="SSF52540">
    <property type="entry name" value="P-loop containing nucleoside triphosphate hydrolases"/>
    <property type="match status" value="1"/>
</dbReference>
<name>A0A7C5Y6Q1_CALS0</name>
<evidence type="ECO:0000256" key="6">
    <source>
        <dbReference type="ARBA" id="ARBA00047936"/>
    </source>
</evidence>
<gene>
    <name evidence="8" type="ORF">ENM42_00250</name>
</gene>
<evidence type="ECO:0000256" key="5">
    <source>
        <dbReference type="ARBA" id="ARBA00041133"/>
    </source>
</evidence>
<evidence type="ECO:0000313" key="8">
    <source>
        <dbReference type="EMBL" id="HHR40239.1"/>
    </source>
</evidence>
<dbReference type="InterPro" id="IPR003439">
    <property type="entry name" value="ABC_transporter-like_ATP-bd"/>
</dbReference>
<keyword evidence="8" id="KW-0547">Nucleotide-binding</keyword>
<evidence type="ECO:0000259" key="7">
    <source>
        <dbReference type="Pfam" id="PF00005"/>
    </source>
</evidence>
<dbReference type="GO" id="GO:0016887">
    <property type="term" value="F:ATP hydrolysis activity"/>
    <property type="evidence" value="ECO:0007669"/>
    <property type="project" value="InterPro"/>
</dbReference>
<dbReference type="Pfam" id="PF00005">
    <property type="entry name" value="ABC_tran"/>
    <property type="match status" value="1"/>
</dbReference>
<dbReference type="AlphaFoldDB" id="A0A7C5Y6Q1"/>
<dbReference type="EMBL" id="DRXS01000017">
    <property type="protein sequence ID" value="HHR40239.1"/>
    <property type="molecule type" value="Genomic_DNA"/>
</dbReference>
<comment type="catalytic activity">
    <reaction evidence="6">
        <text>tungstate(in) + ATP + H2O = tungstate(out) + ADP + phosphate + H(+)</text>
        <dbReference type="Rhea" id="RHEA:35027"/>
        <dbReference type="ChEBI" id="CHEBI:15377"/>
        <dbReference type="ChEBI" id="CHEBI:15378"/>
        <dbReference type="ChEBI" id="CHEBI:30616"/>
        <dbReference type="ChEBI" id="CHEBI:43474"/>
        <dbReference type="ChEBI" id="CHEBI:46502"/>
        <dbReference type="ChEBI" id="CHEBI:456216"/>
        <dbReference type="EC" id="7.3.2.6"/>
    </reaction>
</comment>
<dbReference type="PANTHER" id="PTHR42781">
    <property type="entry name" value="SPERMIDINE/PUTRESCINE IMPORT ATP-BINDING PROTEIN POTA"/>
    <property type="match status" value="1"/>
</dbReference>
<accession>A0A7C5Y6Q1</accession>
<dbReference type="Gene3D" id="3.40.50.300">
    <property type="entry name" value="P-loop containing nucleotide triphosphate hydrolases"/>
    <property type="match status" value="1"/>
</dbReference>
<comment type="subunit">
    <text evidence="3">The complex is composed of two ATP-binding proteins (WtpC), two transmembrane proteins (WtpB) and a solute-binding protein (WtpA).</text>
</comment>
<keyword evidence="1" id="KW-0813">Transport</keyword>
<organism evidence="8">
    <name type="scientific">Caldiarchaeum subterraneum</name>
    <dbReference type="NCBI Taxonomy" id="311458"/>
    <lineage>
        <taxon>Archaea</taxon>
        <taxon>Nitrososphaerota</taxon>
        <taxon>Candidatus Caldarchaeales</taxon>
        <taxon>Candidatus Caldarchaeaceae</taxon>
        <taxon>Candidatus Caldarchaeum</taxon>
    </lineage>
</organism>
<dbReference type="EC" id="7.3.2.6" evidence="4"/>
<keyword evidence="8" id="KW-0067">ATP-binding</keyword>
<reference evidence="8" key="1">
    <citation type="journal article" date="2020" name="mSystems">
        <title>Genome- and Community-Level Interaction Insights into Carbon Utilization and Element Cycling Functions of Hydrothermarchaeota in Hydrothermal Sediment.</title>
        <authorList>
            <person name="Zhou Z."/>
            <person name="Liu Y."/>
            <person name="Xu W."/>
            <person name="Pan J."/>
            <person name="Luo Z.H."/>
            <person name="Li M."/>
        </authorList>
    </citation>
    <scope>NUCLEOTIDE SEQUENCE [LARGE SCALE GENOMIC DNA]</scope>
    <source>
        <strain evidence="8">SpSt-1084</strain>
    </source>
</reference>
<protein>
    <recommendedName>
        <fullName evidence="5">Molybdate/tungstate import ATP-binding protein WtpC</fullName>
        <ecNumber evidence="4">7.3.2.6</ecNumber>
    </recommendedName>
</protein>
<evidence type="ECO:0000256" key="4">
    <source>
        <dbReference type="ARBA" id="ARBA00039025"/>
    </source>
</evidence>